<dbReference type="Gene3D" id="2.20.28.120">
    <property type="entry name" value="Ribosomal protein L33"/>
    <property type="match status" value="1"/>
</dbReference>
<dbReference type="GO" id="GO:0003735">
    <property type="term" value="F:structural constituent of ribosome"/>
    <property type="evidence" value="ECO:0007669"/>
    <property type="project" value="InterPro"/>
</dbReference>
<evidence type="ECO:0000313" key="7">
    <source>
        <dbReference type="Proteomes" id="UP000002586"/>
    </source>
</evidence>
<evidence type="ECO:0000256" key="5">
    <source>
        <dbReference type="HAMAP-Rule" id="MF_00294"/>
    </source>
</evidence>
<dbReference type="NCBIfam" id="NF001764">
    <property type="entry name" value="PRK00504.1"/>
    <property type="match status" value="1"/>
</dbReference>
<dbReference type="HAMAP" id="MF_00294">
    <property type="entry name" value="Ribosomal_bL33"/>
    <property type="match status" value="1"/>
</dbReference>
<keyword evidence="2 5" id="KW-0689">Ribosomal protein</keyword>
<dbReference type="STRING" id="156889.Mmc1_0833"/>
<protein>
    <recommendedName>
        <fullName evidence="4 5">Large ribosomal subunit protein bL33</fullName>
    </recommendedName>
</protein>
<evidence type="ECO:0000313" key="6">
    <source>
        <dbReference type="EMBL" id="ABK43352.1"/>
    </source>
</evidence>
<dbReference type="HOGENOM" id="CLU_190949_0_1_5"/>
<dbReference type="GO" id="GO:0006412">
    <property type="term" value="P:translation"/>
    <property type="evidence" value="ECO:0007669"/>
    <property type="project" value="UniProtKB-UniRule"/>
</dbReference>
<dbReference type="GO" id="GO:0005840">
    <property type="term" value="C:ribosome"/>
    <property type="evidence" value="ECO:0007669"/>
    <property type="project" value="UniProtKB-KW"/>
</dbReference>
<dbReference type="PANTHER" id="PTHR43168:SF2">
    <property type="entry name" value="LARGE RIBOSOMAL SUBUNIT PROTEIN BL33C"/>
    <property type="match status" value="1"/>
</dbReference>
<dbReference type="eggNOG" id="COG0267">
    <property type="taxonomic scope" value="Bacteria"/>
</dbReference>
<evidence type="ECO:0000256" key="1">
    <source>
        <dbReference type="ARBA" id="ARBA00007596"/>
    </source>
</evidence>
<reference evidence="6 7" key="2">
    <citation type="journal article" date="2012" name="Int. J. Syst. Evol. Microbiol.">
        <title>Magnetococcus marinus gen. nov., sp. nov., a marine, magnetotactic bacterium that represents a novel lineage (Magnetococcaceae fam. nov.; Magnetococcales ord. nov.) at the base of the Alphaproteobacteria.</title>
        <authorList>
            <person name="Bazylinski D.A."/>
            <person name="Williams T.J."/>
            <person name="Lefevre C.T."/>
            <person name="Berg R.J."/>
            <person name="Zhang C.L."/>
            <person name="Bowser S.S."/>
            <person name="Dean A.J."/>
            <person name="Beveridge T.J."/>
        </authorList>
    </citation>
    <scope>NUCLEOTIDE SEQUENCE [LARGE SCALE GENOMIC DNA]</scope>
    <source>
        <strain evidence="7">ATCC BAA-1437 / JCM 17883 / MC-1</strain>
    </source>
</reference>
<dbReference type="NCBIfam" id="NF001860">
    <property type="entry name" value="PRK00595.1"/>
    <property type="match status" value="1"/>
</dbReference>
<organism evidence="6 7">
    <name type="scientific">Magnetococcus marinus (strain ATCC BAA-1437 / JCM 17883 / MC-1)</name>
    <dbReference type="NCBI Taxonomy" id="156889"/>
    <lineage>
        <taxon>Bacteria</taxon>
        <taxon>Pseudomonadati</taxon>
        <taxon>Pseudomonadota</taxon>
        <taxon>Magnetococcia</taxon>
        <taxon>Magnetococcales</taxon>
        <taxon>Magnetococcaceae</taxon>
        <taxon>Magnetococcus</taxon>
    </lineage>
</organism>
<dbReference type="OrthoDB" id="21586at2"/>
<gene>
    <name evidence="5" type="primary">rpmG</name>
    <name evidence="6" type="ordered locus">Mmc1_0833</name>
</gene>
<keyword evidence="3 5" id="KW-0687">Ribonucleoprotein</keyword>
<dbReference type="InterPro" id="IPR011332">
    <property type="entry name" value="Ribosomal_zn-bd"/>
</dbReference>
<proteinExistence type="inferred from homology"/>
<name>A0L5V9_MAGMM</name>
<dbReference type="AlphaFoldDB" id="A0L5V9"/>
<reference evidence="7" key="1">
    <citation type="journal article" date="2009" name="Appl. Environ. Microbiol.">
        <title>Complete genome sequence of the chemolithoautotrophic marine magnetotactic coccus strain MC-1.</title>
        <authorList>
            <person name="Schubbe S."/>
            <person name="Williams T.J."/>
            <person name="Xie G."/>
            <person name="Kiss H.E."/>
            <person name="Brettin T.S."/>
            <person name="Martinez D."/>
            <person name="Ross C.A."/>
            <person name="Schuler D."/>
            <person name="Cox B.L."/>
            <person name="Nealson K.H."/>
            <person name="Bazylinski D.A."/>
        </authorList>
    </citation>
    <scope>NUCLEOTIDE SEQUENCE [LARGE SCALE GENOMIC DNA]</scope>
    <source>
        <strain evidence="7">ATCC BAA-1437 / JCM 17883 / MC-1</strain>
    </source>
</reference>
<evidence type="ECO:0000256" key="2">
    <source>
        <dbReference type="ARBA" id="ARBA00022980"/>
    </source>
</evidence>
<dbReference type="RefSeq" id="WP_011712512.1">
    <property type="nucleotide sequence ID" value="NC_008576.1"/>
</dbReference>
<evidence type="ECO:0000256" key="4">
    <source>
        <dbReference type="ARBA" id="ARBA00035176"/>
    </source>
</evidence>
<keyword evidence="7" id="KW-1185">Reference proteome</keyword>
<dbReference type="InterPro" id="IPR001705">
    <property type="entry name" value="Ribosomal_bL33"/>
</dbReference>
<sequence>MRELISMACEECGRRNYTTDKNKRNQPDKFVARRYCKWCKKHTTHKEGKIK</sequence>
<dbReference type="InterPro" id="IPR038584">
    <property type="entry name" value="Ribosomal_bL33_sf"/>
</dbReference>
<dbReference type="NCBIfam" id="TIGR01023">
    <property type="entry name" value="rpmG_bact"/>
    <property type="match status" value="1"/>
</dbReference>
<comment type="similarity">
    <text evidence="1 5">Belongs to the bacterial ribosomal protein bL33 family.</text>
</comment>
<dbReference type="Proteomes" id="UP000002586">
    <property type="component" value="Chromosome"/>
</dbReference>
<dbReference type="KEGG" id="mgm:Mmc1_0833"/>
<dbReference type="GO" id="GO:0005737">
    <property type="term" value="C:cytoplasm"/>
    <property type="evidence" value="ECO:0007669"/>
    <property type="project" value="UniProtKB-ARBA"/>
</dbReference>
<dbReference type="PANTHER" id="PTHR43168">
    <property type="entry name" value="50S RIBOSOMAL PROTEIN L33, CHLOROPLASTIC"/>
    <property type="match status" value="1"/>
</dbReference>
<dbReference type="EMBL" id="CP000471">
    <property type="protein sequence ID" value="ABK43352.1"/>
    <property type="molecule type" value="Genomic_DNA"/>
</dbReference>
<accession>A0L5V9</accession>
<evidence type="ECO:0000256" key="3">
    <source>
        <dbReference type="ARBA" id="ARBA00023274"/>
    </source>
</evidence>
<dbReference type="GO" id="GO:1990904">
    <property type="term" value="C:ribonucleoprotein complex"/>
    <property type="evidence" value="ECO:0007669"/>
    <property type="project" value="UniProtKB-KW"/>
</dbReference>
<dbReference type="Pfam" id="PF00471">
    <property type="entry name" value="Ribosomal_L33"/>
    <property type="match status" value="1"/>
</dbReference>
<dbReference type="SUPFAM" id="SSF57829">
    <property type="entry name" value="Zn-binding ribosomal proteins"/>
    <property type="match status" value="1"/>
</dbReference>